<keyword evidence="2" id="KW-0695">RNA-directed DNA polymerase</keyword>
<keyword evidence="3" id="KW-1185">Reference proteome</keyword>
<comment type="caution">
    <text evidence="2">The sequence shown here is derived from an EMBL/GenBank/DDBJ whole genome shotgun (WGS) entry which is preliminary data.</text>
</comment>
<gene>
    <name evidence="2" type="ORF">O6P43_002527</name>
</gene>
<protein>
    <submittedName>
        <fullName evidence="2">Reverse transcriptase domain, Reverse transcriptase zinc-binding domain protein</fullName>
    </submittedName>
</protein>
<evidence type="ECO:0000313" key="2">
    <source>
        <dbReference type="EMBL" id="KAJ7979090.1"/>
    </source>
</evidence>
<name>A0AAD7VKL1_QUISA</name>
<keyword evidence="2" id="KW-0548">Nucleotidyltransferase</keyword>
<reference evidence="2" key="1">
    <citation type="journal article" date="2023" name="Science">
        <title>Elucidation of the pathway for biosynthesis of saponin adjuvants from the soapbark tree.</title>
        <authorList>
            <person name="Reed J."/>
            <person name="Orme A."/>
            <person name="El-Demerdash A."/>
            <person name="Owen C."/>
            <person name="Martin L.B.B."/>
            <person name="Misra R.C."/>
            <person name="Kikuchi S."/>
            <person name="Rejzek M."/>
            <person name="Martin A.C."/>
            <person name="Harkess A."/>
            <person name="Leebens-Mack J."/>
            <person name="Louveau T."/>
            <person name="Stephenson M.J."/>
            <person name="Osbourn A."/>
        </authorList>
    </citation>
    <scope>NUCLEOTIDE SEQUENCE</scope>
    <source>
        <strain evidence="2">S10</strain>
    </source>
</reference>
<organism evidence="2 3">
    <name type="scientific">Quillaja saponaria</name>
    <name type="common">Soap bark tree</name>
    <dbReference type="NCBI Taxonomy" id="32244"/>
    <lineage>
        <taxon>Eukaryota</taxon>
        <taxon>Viridiplantae</taxon>
        <taxon>Streptophyta</taxon>
        <taxon>Embryophyta</taxon>
        <taxon>Tracheophyta</taxon>
        <taxon>Spermatophyta</taxon>
        <taxon>Magnoliopsida</taxon>
        <taxon>eudicotyledons</taxon>
        <taxon>Gunneridae</taxon>
        <taxon>Pentapetalae</taxon>
        <taxon>rosids</taxon>
        <taxon>fabids</taxon>
        <taxon>Fabales</taxon>
        <taxon>Quillajaceae</taxon>
        <taxon>Quillaja</taxon>
    </lineage>
</organism>
<dbReference type="KEGG" id="qsa:O6P43_002527"/>
<dbReference type="InterPro" id="IPR026960">
    <property type="entry name" value="RVT-Znf"/>
</dbReference>
<dbReference type="Proteomes" id="UP001163823">
    <property type="component" value="Chromosome 2"/>
</dbReference>
<accession>A0AAD7VKL1</accession>
<evidence type="ECO:0000313" key="3">
    <source>
        <dbReference type="Proteomes" id="UP001163823"/>
    </source>
</evidence>
<sequence>MWRLVHDSVAIRDNLRIRIGGVDNSCSLCGFEAKTGVHLFTSCRYTLKVWDELSLVQILPSSQSDTFGQWWYQLCQSLNGTALVSLDLIGHGIWCIWKARNDKVFNNLIWSEFEVASETIQDRDEFRNDNETSRNIVRLPTNSSRLCNGCWQVPAPGYLK</sequence>
<keyword evidence="2" id="KW-0808">Transferase</keyword>
<proteinExistence type="predicted"/>
<evidence type="ECO:0000259" key="1">
    <source>
        <dbReference type="Pfam" id="PF13966"/>
    </source>
</evidence>
<dbReference type="GO" id="GO:0003964">
    <property type="term" value="F:RNA-directed DNA polymerase activity"/>
    <property type="evidence" value="ECO:0007669"/>
    <property type="project" value="UniProtKB-KW"/>
</dbReference>
<dbReference type="Pfam" id="PF13966">
    <property type="entry name" value="zf-RVT"/>
    <property type="match status" value="1"/>
</dbReference>
<dbReference type="EMBL" id="JARAOO010000002">
    <property type="protein sequence ID" value="KAJ7979090.1"/>
    <property type="molecule type" value="Genomic_DNA"/>
</dbReference>
<feature type="domain" description="Reverse transcriptase zinc-binding" evidence="1">
    <location>
        <begin position="1"/>
        <end position="50"/>
    </location>
</feature>
<dbReference type="AlphaFoldDB" id="A0AAD7VKL1"/>